<keyword evidence="9" id="KW-1185">Reference proteome</keyword>
<organism evidence="8 9">
    <name type="scientific">Quillaja saponaria</name>
    <name type="common">Soap bark tree</name>
    <dbReference type="NCBI Taxonomy" id="32244"/>
    <lineage>
        <taxon>Eukaryota</taxon>
        <taxon>Viridiplantae</taxon>
        <taxon>Streptophyta</taxon>
        <taxon>Embryophyta</taxon>
        <taxon>Tracheophyta</taxon>
        <taxon>Spermatophyta</taxon>
        <taxon>Magnoliopsida</taxon>
        <taxon>eudicotyledons</taxon>
        <taxon>Gunneridae</taxon>
        <taxon>Pentapetalae</taxon>
        <taxon>rosids</taxon>
        <taxon>fabids</taxon>
        <taxon>Fabales</taxon>
        <taxon>Quillajaceae</taxon>
        <taxon>Quillaja</taxon>
    </lineage>
</organism>
<dbReference type="PANTHER" id="PTHR31739">
    <property type="entry name" value="ENT-COPALYL DIPHOSPHATE SYNTHASE, CHLOROPLASTIC"/>
    <property type="match status" value="1"/>
</dbReference>
<keyword evidence="3" id="KW-0460">Magnesium</keyword>
<feature type="domain" description="Terpene synthase N-terminal" evidence="6">
    <location>
        <begin position="218"/>
        <end position="417"/>
    </location>
</feature>
<evidence type="ECO:0000259" key="6">
    <source>
        <dbReference type="Pfam" id="PF01397"/>
    </source>
</evidence>
<dbReference type="SUPFAM" id="SSF48239">
    <property type="entry name" value="Terpenoid cyclases/Protein prenyltransferases"/>
    <property type="match status" value="2"/>
</dbReference>
<dbReference type="SFLD" id="SFLDG01014">
    <property type="entry name" value="Terpene_Cyclase_Like_1_N-term"/>
    <property type="match status" value="1"/>
</dbReference>
<dbReference type="Gene3D" id="1.50.10.160">
    <property type="match status" value="1"/>
</dbReference>
<dbReference type="GO" id="GO:0009899">
    <property type="term" value="F:ent-kaurene synthase activity"/>
    <property type="evidence" value="ECO:0007669"/>
    <property type="project" value="UniProtKB-EC"/>
</dbReference>
<dbReference type="Proteomes" id="UP001163823">
    <property type="component" value="Chromosome 1"/>
</dbReference>
<evidence type="ECO:0000259" key="7">
    <source>
        <dbReference type="Pfam" id="PF03936"/>
    </source>
</evidence>
<dbReference type="GO" id="GO:0009686">
    <property type="term" value="P:gibberellin biosynthetic process"/>
    <property type="evidence" value="ECO:0007669"/>
    <property type="project" value="TreeGrafter"/>
</dbReference>
<dbReference type="InterPro" id="IPR008930">
    <property type="entry name" value="Terpenoid_cyclase/PrenylTrfase"/>
</dbReference>
<keyword evidence="2" id="KW-0479">Metal-binding</keyword>
<dbReference type="SUPFAM" id="SSF48576">
    <property type="entry name" value="Terpenoid synthases"/>
    <property type="match status" value="1"/>
</dbReference>
<dbReference type="InterPro" id="IPR005630">
    <property type="entry name" value="Terpene_synthase_metal-bd"/>
</dbReference>
<name>A0AAD7QID6_QUISA</name>
<dbReference type="EMBL" id="JARAOO010000001">
    <property type="protein sequence ID" value="KAJ7982083.1"/>
    <property type="molecule type" value="Genomic_DNA"/>
</dbReference>
<evidence type="ECO:0000256" key="1">
    <source>
        <dbReference type="ARBA" id="ARBA00001946"/>
    </source>
</evidence>
<gene>
    <name evidence="8" type="ORF">O6P43_001250</name>
</gene>
<comment type="cofactor">
    <cofactor evidence="1">
        <name>Mg(2+)</name>
        <dbReference type="ChEBI" id="CHEBI:18420"/>
    </cofactor>
</comment>
<dbReference type="InterPro" id="IPR001906">
    <property type="entry name" value="Terpene_synth_N"/>
</dbReference>
<dbReference type="FunFam" id="1.10.600.10:FF:000005">
    <property type="entry name" value="Ent-kaur-16-ene synthase, chloroplastic"/>
    <property type="match status" value="1"/>
</dbReference>
<proteinExistence type="predicted"/>
<dbReference type="GO" id="GO:0009507">
    <property type="term" value="C:chloroplast"/>
    <property type="evidence" value="ECO:0007669"/>
    <property type="project" value="TreeGrafter"/>
</dbReference>
<reference evidence="8 9" key="1">
    <citation type="journal article" date="2023" name="Science">
        <title>Elucidation of the pathway for biosynthesis of saponin adjuvants from the soapbark tree.</title>
        <authorList>
            <person name="Reed J."/>
            <person name="Orme A."/>
            <person name="El-Demerdash A."/>
            <person name="Owen C."/>
            <person name="Martin L.B.B."/>
            <person name="Misra R.C."/>
            <person name="Kikuchi S."/>
            <person name="Rejzek M."/>
            <person name="Martin A.C."/>
            <person name="Harkess A."/>
            <person name="Leebens-Mack J."/>
            <person name="Louveau T."/>
            <person name="Stephenson M.J."/>
            <person name="Osbourn A."/>
        </authorList>
    </citation>
    <scope>NUCLEOTIDE SEQUENCE [LARGE SCALE GENOMIC DNA]</scope>
    <source>
        <strain evidence="8">S10</strain>
    </source>
</reference>
<comment type="caution">
    <text evidence="8">The sequence shown here is derived from an EMBL/GenBank/DDBJ whole genome shotgun (WGS) entry which is preliminary data.</text>
</comment>
<dbReference type="FunFam" id="1.50.10.160:FF:000002">
    <property type="entry name" value="cis-abienol synthase, chloroplastic"/>
    <property type="match status" value="1"/>
</dbReference>
<dbReference type="Pfam" id="PF01397">
    <property type="entry name" value="Terpene_synth"/>
    <property type="match status" value="1"/>
</dbReference>
<dbReference type="Gene3D" id="1.10.600.10">
    <property type="entry name" value="Farnesyl Diphosphate Synthase"/>
    <property type="match status" value="1"/>
</dbReference>
<dbReference type="InterPro" id="IPR036965">
    <property type="entry name" value="Terpene_synth_N_sf"/>
</dbReference>
<evidence type="ECO:0000256" key="5">
    <source>
        <dbReference type="ARBA" id="ARBA00066670"/>
    </source>
</evidence>
<keyword evidence="4" id="KW-0456">Lyase</keyword>
<sequence length="793" mass="90513">MSISAMFSLSSTSATASASPILAVGLNVEKQINRKTLSFEATKERIKKMFDKVELSVSSYDTAWVAMIPSPISPSSPFFPQCVNWLLDNQHFDGSWGLTQGQPLLMKDSLLSTLACILALKQWGVGEKQMNRGLQFIESNLALACDEKQHSPIGFDIIFPSLVEQAQNLDLNISPGATNIKDLRHKRELELQRGYASNSEGWRTYLAYISEGLGKSQDWQTIIKYQRKNGSLFNSPATTAVAFTHLQNSCCLGYLQSLLEMFGNAVPTVCSLDIYARLCMVETLERLGISRHFREEIKAVLDETYRYWLQGEEDLFLDSTTCALAFRLLRVNGYNVSSDPLSRYSEDKFSNSLGGYLKDVGAALELYKASEIIIDPNESVLLKLNSCTRQILEQQLSFFSLYGHTLYKNIEHEVKSALAFPYHAKLDRLSERRAIEQYKPDYVRILKTSYSCLNLANKEFLKLAVEDFNICQSIYIEEYKQFERWTVERRLDKVKLASRTTPYCYFSAAVAVPEPELSDARLSWAKNALLITVVDDFYDWWGSEEEMINLIQLVEKWKTDANIDCCSESVEIIFSAIRDTISEIVEEAFKRQGHNVKSDVTDIWLDTIRNMSKEAEWSRTKYVPTMDEYRKNGYLSIALGPIVLPLFFLVGPKLPKNIFEVPQVNYMFELMNACGRLLNDIRSLKREAEQGKLNAVTLRVLQGGGDITEEEAIKEIEKFIDDKTRELLRLVLQEKDSKIPRVCRDLFWRMTKLVHLFYLKDDGYASVGLVDTATALFREPIVLKELLVEADKN</sequence>
<dbReference type="InterPro" id="IPR044814">
    <property type="entry name" value="Terpene_cyclase_plant_C1"/>
</dbReference>
<evidence type="ECO:0000256" key="3">
    <source>
        <dbReference type="ARBA" id="ARBA00022842"/>
    </source>
</evidence>
<dbReference type="CDD" id="cd00684">
    <property type="entry name" value="Terpene_cyclase_plant_C1"/>
    <property type="match status" value="1"/>
</dbReference>
<dbReference type="InterPro" id="IPR008949">
    <property type="entry name" value="Isoprenoid_synthase_dom_sf"/>
</dbReference>
<dbReference type="AlphaFoldDB" id="A0AAD7QID6"/>
<protein>
    <recommendedName>
        <fullName evidence="5">ent-kaurene synthase</fullName>
        <ecNumber evidence="5">4.2.3.19</ecNumber>
    </recommendedName>
</protein>
<evidence type="ECO:0000256" key="4">
    <source>
        <dbReference type="ARBA" id="ARBA00023239"/>
    </source>
</evidence>
<dbReference type="EC" id="4.2.3.19" evidence="5"/>
<dbReference type="KEGG" id="qsa:O6P43_001250"/>
<dbReference type="Pfam" id="PF03936">
    <property type="entry name" value="Terpene_synth_C"/>
    <property type="match status" value="1"/>
</dbReference>
<dbReference type="GO" id="GO:0000287">
    <property type="term" value="F:magnesium ion binding"/>
    <property type="evidence" value="ECO:0007669"/>
    <property type="project" value="InterPro"/>
</dbReference>
<evidence type="ECO:0000256" key="2">
    <source>
        <dbReference type="ARBA" id="ARBA00022723"/>
    </source>
</evidence>
<evidence type="ECO:0000313" key="8">
    <source>
        <dbReference type="EMBL" id="KAJ7982083.1"/>
    </source>
</evidence>
<dbReference type="InterPro" id="IPR050148">
    <property type="entry name" value="Terpene_synthase-like"/>
</dbReference>
<dbReference type="FunFam" id="1.50.10.130:FF:000002">
    <property type="entry name" value="Ent-copalyl diphosphate synthase, chloroplastic"/>
    <property type="match status" value="1"/>
</dbReference>
<evidence type="ECO:0000313" key="9">
    <source>
        <dbReference type="Proteomes" id="UP001163823"/>
    </source>
</evidence>
<accession>A0AAD7QID6</accession>
<dbReference type="PANTHER" id="PTHR31739:SF3">
    <property type="entry name" value="ENT-KAUR-16-ENE SYNTHASE, CHLOROPLASTIC"/>
    <property type="match status" value="1"/>
</dbReference>
<feature type="domain" description="Terpene synthase metal-binding" evidence="7">
    <location>
        <begin position="492"/>
        <end position="725"/>
    </location>
</feature>
<dbReference type="Gene3D" id="1.50.10.130">
    <property type="entry name" value="Terpene synthase, N-terminal domain"/>
    <property type="match status" value="1"/>
</dbReference>